<accession>B0TCD0</accession>
<sequence length="77" mass="8159">MMLITWGFWLVVFLVGLLLLLILSQEPVDEPLRRLLAAAEEAGVSDRIKQTAVGGVLRLTDSQGSVAAAALQAGKGL</sequence>
<reference evidence="2 3" key="1">
    <citation type="journal article" date="2008" name="J. Bacteriol.">
        <title>The genome of Heliobacterium modesticaldum, a phototrophic representative of the Firmicutes containing the simplest photosynthetic apparatus.</title>
        <authorList>
            <person name="Sattley W.M."/>
            <person name="Madigan M.T."/>
            <person name="Swingley W.D."/>
            <person name="Cheung P.C."/>
            <person name="Clocksin K.M."/>
            <person name="Conrad A.L."/>
            <person name="Dejesa L.C."/>
            <person name="Honchak B.M."/>
            <person name="Jung D.O."/>
            <person name="Karbach L.E."/>
            <person name="Kurdoglu A."/>
            <person name="Lahiri S."/>
            <person name="Mastrian S.D."/>
            <person name="Page L.E."/>
            <person name="Taylor H.L."/>
            <person name="Wang Z.T."/>
            <person name="Raymond J."/>
            <person name="Chen M."/>
            <person name="Blankenship R.E."/>
            <person name="Touchman J.W."/>
        </authorList>
    </citation>
    <scope>NUCLEOTIDE SEQUENCE [LARGE SCALE GENOMIC DNA]</scope>
    <source>
        <strain evidence="3">ATCC 51547 / Ice1</strain>
    </source>
</reference>
<dbReference type="Proteomes" id="UP000008550">
    <property type="component" value="Chromosome"/>
</dbReference>
<dbReference type="HOGENOM" id="CLU_2633225_0_0_9"/>
<dbReference type="OrthoDB" id="9805728at2"/>
<proteinExistence type="predicted"/>
<dbReference type="RefSeq" id="WP_012283800.1">
    <property type="nucleotide sequence ID" value="NC_010337.2"/>
</dbReference>
<evidence type="ECO:0000256" key="1">
    <source>
        <dbReference type="SAM" id="Phobius"/>
    </source>
</evidence>
<evidence type="ECO:0000313" key="3">
    <source>
        <dbReference type="Proteomes" id="UP000008550"/>
    </source>
</evidence>
<name>B0TCD0_HELMI</name>
<feature type="transmembrane region" description="Helical" evidence="1">
    <location>
        <begin position="6"/>
        <end position="24"/>
    </location>
</feature>
<keyword evidence="3" id="KW-1185">Reference proteome</keyword>
<keyword evidence="1" id="KW-0812">Transmembrane</keyword>
<keyword evidence="1" id="KW-1133">Transmembrane helix</keyword>
<evidence type="ECO:0000313" key="2">
    <source>
        <dbReference type="EMBL" id="ABZ85318.1"/>
    </source>
</evidence>
<organism evidence="2 3">
    <name type="scientific">Heliobacterium modesticaldum (strain ATCC 51547 / Ice1)</name>
    <dbReference type="NCBI Taxonomy" id="498761"/>
    <lineage>
        <taxon>Bacteria</taxon>
        <taxon>Bacillati</taxon>
        <taxon>Bacillota</taxon>
        <taxon>Clostridia</taxon>
        <taxon>Eubacteriales</taxon>
        <taxon>Heliobacteriaceae</taxon>
        <taxon>Heliomicrobium</taxon>
    </lineage>
</organism>
<gene>
    <name evidence="2" type="ORF">HM1_2789</name>
</gene>
<keyword evidence="1" id="KW-0472">Membrane</keyword>
<dbReference type="EMBL" id="CP000930">
    <property type="protein sequence ID" value="ABZ85318.1"/>
    <property type="molecule type" value="Genomic_DNA"/>
</dbReference>
<protein>
    <submittedName>
        <fullName evidence="2">Uncharacterized protein</fullName>
    </submittedName>
</protein>
<dbReference type="AlphaFoldDB" id="B0TCD0"/>
<dbReference type="KEGG" id="hmo:HM1_2789"/>